<protein>
    <submittedName>
        <fullName evidence="1">Uncharacterized protein</fullName>
    </submittedName>
</protein>
<reference evidence="1 2" key="1">
    <citation type="submission" date="2014-11" db="EMBL/GenBank/DDBJ databases">
        <authorList>
            <person name="Wibberg Daniel"/>
        </authorList>
    </citation>
    <scope>NUCLEOTIDE SEQUENCE [LARGE SCALE GENOMIC DNA]</scope>
    <source>
        <strain evidence="1">Rhizoctonia solani AG1-IB 7/3/14</strain>
    </source>
</reference>
<evidence type="ECO:0000313" key="1">
    <source>
        <dbReference type="EMBL" id="CEL57061.1"/>
    </source>
</evidence>
<dbReference type="Proteomes" id="UP000059188">
    <property type="component" value="Unassembled WGS sequence"/>
</dbReference>
<proteinExistence type="predicted"/>
<accession>A0A0B7FGG6</accession>
<dbReference type="InterPro" id="IPR032675">
    <property type="entry name" value="LRR_dom_sf"/>
</dbReference>
<sequence>MSQLAVFSSPGILSELSIHFSGDCDGIISLPTQHQERFNQILGSLSSLKLQNAYIDLFSVSFTGLVELRLERLELGSRLMFERLLRAISSALNLQYLSLANVSSECDPDMNSLDNSELSVSFPKLKIIHLSGIWFNDLEIIVKSFVSGNEEWIIHIQEASLYRNVPGIYPETTHGELASLLQDLNVVTLIIEGRSDGSWIDPAGLSRILTALPTITTLKLNSWTFFREHWEALVRVQSSIEAENIRFPLLREFYAHRARIFDDNGIHTVISSHNIQKLRLTGRLCTEEDGIGRPITDEDDIATRLASNIADFSLTESRYHPCEALEKLYNVL</sequence>
<keyword evidence="2" id="KW-1185">Reference proteome</keyword>
<name>A0A0B7FGG6_THACB</name>
<gene>
    <name evidence="1" type="ORF">RSOLAG1IB_08314</name>
</gene>
<dbReference type="AlphaFoldDB" id="A0A0B7FGG6"/>
<organism evidence="1 2">
    <name type="scientific">Thanatephorus cucumeris (strain AG1-IB / isolate 7/3/14)</name>
    <name type="common">Lettuce bottom rot fungus</name>
    <name type="synonym">Rhizoctonia solani</name>
    <dbReference type="NCBI Taxonomy" id="1108050"/>
    <lineage>
        <taxon>Eukaryota</taxon>
        <taxon>Fungi</taxon>
        <taxon>Dikarya</taxon>
        <taxon>Basidiomycota</taxon>
        <taxon>Agaricomycotina</taxon>
        <taxon>Agaricomycetes</taxon>
        <taxon>Cantharellales</taxon>
        <taxon>Ceratobasidiaceae</taxon>
        <taxon>Rhizoctonia</taxon>
        <taxon>Rhizoctonia solani AG-1</taxon>
    </lineage>
</organism>
<evidence type="ECO:0000313" key="2">
    <source>
        <dbReference type="Proteomes" id="UP000059188"/>
    </source>
</evidence>
<dbReference type="EMBL" id="LN679126">
    <property type="protein sequence ID" value="CEL57061.1"/>
    <property type="molecule type" value="Genomic_DNA"/>
</dbReference>
<dbReference type="SUPFAM" id="SSF52047">
    <property type="entry name" value="RNI-like"/>
    <property type="match status" value="1"/>
</dbReference>
<dbReference type="OrthoDB" id="3168284at2759"/>
<dbReference type="Gene3D" id="3.80.10.10">
    <property type="entry name" value="Ribonuclease Inhibitor"/>
    <property type="match status" value="1"/>
</dbReference>